<comment type="caution">
    <text evidence="2">The sequence shown here is derived from an EMBL/GenBank/DDBJ whole genome shotgun (WGS) entry which is preliminary data.</text>
</comment>
<keyword evidence="1" id="KW-1133">Transmembrane helix</keyword>
<name>A0A7Y7XFQ3_9PSED</name>
<dbReference type="RefSeq" id="WP_177104412.1">
    <property type="nucleotide sequence ID" value="NZ_JACAQB010000016.1"/>
</dbReference>
<accession>A0A7Y7XFQ3</accession>
<sequence>MLLSALLFAAIIGFYLLCGLVVYFADNVITPSKAPDIKPVLPNRHSRNGS</sequence>
<evidence type="ECO:0000313" key="3">
    <source>
        <dbReference type="Proteomes" id="UP000539985"/>
    </source>
</evidence>
<dbReference type="Proteomes" id="UP000539985">
    <property type="component" value="Unassembled WGS sequence"/>
</dbReference>
<dbReference type="EMBL" id="JACAQB010000016">
    <property type="protein sequence ID" value="NWB98691.1"/>
    <property type="molecule type" value="Genomic_DNA"/>
</dbReference>
<feature type="transmembrane region" description="Helical" evidence="1">
    <location>
        <begin position="6"/>
        <end position="25"/>
    </location>
</feature>
<dbReference type="AlphaFoldDB" id="A0A7Y7XFQ3"/>
<protein>
    <submittedName>
        <fullName evidence="2">Uncharacterized protein</fullName>
    </submittedName>
</protein>
<evidence type="ECO:0000256" key="1">
    <source>
        <dbReference type="SAM" id="Phobius"/>
    </source>
</evidence>
<evidence type="ECO:0000313" key="2">
    <source>
        <dbReference type="EMBL" id="NWB98691.1"/>
    </source>
</evidence>
<reference evidence="2 3" key="1">
    <citation type="submission" date="2020-04" db="EMBL/GenBank/DDBJ databases">
        <title>Molecular characterization of pseudomonads from Agaricus bisporus reveal novel blotch 2 pathogens in Western Europe.</title>
        <authorList>
            <person name="Taparia T."/>
            <person name="Krijger M."/>
            <person name="Haynes E."/>
            <person name="Elpinstone J.G."/>
            <person name="Noble R."/>
            <person name="Van Der Wolf J."/>
        </authorList>
    </citation>
    <scope>NUCLEOTIDE SEQUENCE [LARGE SCALE GENOMIC DNA]</scope>
    <source>
        <strain evidence="2 3">H7001</strain>
    </source>
</reference>
<organism evidence="2 3">
    <name type="scientific">Pseudomonas gingeri</name>
    <dbReference type="NCBI Taxonomy" id="117681"/>
    <lineage>
        <taxon>Bacteria</taxon>
        <taxon>Pseudomonadati</taxon>
        <taxon>Pseudomonadota</taxon>
        <taxon>Gammaproteobacteria</taxon>
        <taxon>Pseudomonadales</taxon>
        <taxon>Pseudomonadaceae</taxon>
        <taxon>Pseudomonas</taxon>
    </lineage>
</organism>
<keyword evidence="1" id="KW-0472">Membrane</keyword>
<keyword evidence="1" id="KW-0812">Transmembrane</keyword>
<gene>
    <name evidence="2" type="ORF">HX882_22615</name>
</gene>
<proteinExistence type="predicted"/>